<reference evidence="2" key="1">
    <citation type="submission" date="2023-03" db="EMBL/GenBank/DDBJ databases">
        <title>Massive genome expansion in bonnet fungi (Mycena s.s.) driven by repeated elements and novel gene families across ecological guilds.</title>
        <authorList>
            <consortium name="Lawrence Berkeley National Laboratory"/>
            <person name="Harder C.B."/>
            <person name="Miyauchi S."/>
            <person name="Viragh M."/>
            <person name="Kuo A."/>
            <person name="Thoen E."/>
            <person name="Andreopoulos B."/>
            <person name="Lu D."/>
            <person name="Skrede I."/>
            <person name="Drula E."/>
            <person name="Henrissat B."/>
            <person name="Morin E."/>
            <person name="Kohler A."/>
            <person name="Barry K."/>
            <person name="LaButti K."/>
            <person name="Morin E."/>
            <person name="Salamov A."/>
            <person name="Lipzen A."/>
            <person name="Mereny Z."/>
            <person name="Hegedus B."/>
            <person name="Baldrian P."/>
            <person name="Stursova M."/>
            <person name="Weitz H."/>
            <person name="Taylor A."/>
            <person name="Grigoriev I.V."/>
            <person name="Nagy L.G."/>
            <person name="Martin F."/>
            <person name="Kauserud H."/>
        </authorList>
    </citation>
    <scope>NUCLEOTIDE SEQUENCE</scope>
    <source>
        <strain evidence="2">CBHHK002</strain>
    </source>
</reference>
<comment type="caution">
    <text evidence="2">The sequence shown here is derived from an EMBL/GenBank/DDBJ whole genome shotgun (WGS) entry which is preliminary data.</text>
</comment>
<organism evidence="2 3">
    <name type="scientific">Mycena albidolilacea</name>
    <dbReference type="NCBI Taxonomy" id="1033008"/>
    <lineage>
        <taxon>Eukaryota</taxon>
        <taxon>Fungi</taxon>
        <taxon>Dikarya</taxon>
        <taxon>Basidiomycota</taxon>
        <taxon>Agaricomycotina</taxon>
        <taxon>Agaricomycetes</taxon>
        <taxon>Agaricomycetidae</taxon>
        <taxon>Agaricales</taxon>
        <taxon>Marasmiineae</taxon>
        <taxon>Mycenaceae</taxon>
        <taxon>Mycena</taxon>
    </lineage>
</organism>
<feature type="transmembrane region" description="Helical" evidence="1">
    <location>
        <begin position="208"/>
        <end position="229"/>
    </location>
</feature>
<evidence type="ECO:0000313" key="3">
    <source>
        <dbReference type="Proteomes" id="UP001218218"/>
    </source>
</evidence>
<keyword evidence="1" id="KW-1133">Transmembrane helix</keyword>
<feature type="transmembrane region" description="Helical" evidence="1">
    <location>
        <begin position="105"/>
        <end position="123"/>
    </location>
</feature>
<accession>A0AAD7ERM8</accession>
<keyword evidence="3" id="KW-1185">Reference proteome</keyword>
<dbReference type="EMBL" id="JARIHO010000017">
    <property type="protein sequence ID" value="KAJ7348610.1"/>
    <property type="molecule type" value="Genomic_DNA"/>
</dbReference>
<feature type="transmembrane region" description="Helical" evidence="1">
    <location>
        <begin position="166"/>
        <end position="188"/>
    </location>
</feature>
<evidence type="ECO:0000256" key="1">
    <source>
        <dbReference type="SAM" id="Phobius"/>
    </source>
</evidence>
<feature type="transmembrane region" description="Helical" evidence="1">
    <location>
        <begin position="135"/>
        <end position="160"/>
    </location>
</feature>
<protein>
    <submittedName>
        <fullName evidence="2">Uncharacterized protein</fullName>
    </submittedName>
</protein>
<evidence type="ECO:0000313" key="2">
    <source>
        <dbReference type="EMBL" id="KAJ7348610.1"/>
    </source>
</evidence>
<sequence length="327" mass="35766">MPPPSLTSMNLASIILMSFFYGIYFVLFATSMYLLFRHVKGVPGSAAYAVVMRSTLFISACALFIAITGFWVVTVIRCFEGFIYFKDGLDANTYFTDTSRRAETIGYVFFALALVIGDSMIIHRLWIVWSFNKTVIILPVLGLCGFIVSGVVAVQTVLHIDHARQVGLTLCTVFTIMTNVYCTALISWKIWRITSICIPVGGMNLRHFVGLIVESAAIYTSWIIFYSVTHQMKSLLQFFAVGPIPSVVGIANALIHARIGLGQTIEQIFGEQGSGESIVTAPLHFVMPRAGAGNGESGTIGTVPRPGMFFGDDAVSPGSRHSNNFSR</sequence>
<proteinExistence type="predicted"/>
<dbReference type="AlphaFoldDB" id="A0AAD7ERM8"/>
<feature type="transmembrane region" description="Helical" evidence="1">
    <location>
        <begin position="56"/>
        <end position="85"/>
    </location>
</feature>
<dbReference type="Proteomes" id="UP001218218">
    <property type="component" value="Unassembled WGS sequence"/>
</dbReference>
<feature type="transmembrane region" description="Helical" evidence="1">
    <location>
        <begin position="12"/>
        <end position="36"/>
    </location>
</feature>
<keyword evidence="1" id="KW-0812">Transmembrane</keyword>
<feature type="transmembrane region" description="Helical" evidence="1">
    <location>
        <begin position="235"/>
        <end position="255"/>
    </location>
</feature>
<gene>
    <name evidence="2" type="ORF">DFH08DRAFT_936498</name>
</gene>
<name>A0AAD7ERM8_9AGAR</name>
<keyword evidence="1" id="KW-0472">Membrane</keyword>